<dbReference type="GO" id="GO:0010181">
    <property type="term" value="F:FMN binding"/>
    <property type="evidence" value="ECO:0007669"/>
    <property type="project" value="InterPro"/>
</dbReference>
<sequence length="87" mass="9660">MVKALVLYHSQEFGNTAAMAEAVAEGLQDAGCEVHLFNTNEGRFDVTQFPQYDCAAFGSPDYYSYIAGGVKTFMDDHYIHDVRKGLD</sequence>
<dbReference type="PROSITE" id="PS50902">
    <property type="entry name" value="FLAVODOXIN_LIKE"/>
    <property type="match status" value="1"/>
</dbReference>
<proteinExistence type="predicted"/>
<dbReference type="AlphaFoldDB" id="X1KC21"/>
<reference evidence="2" key="1">
    <citation type="journal article" date="2014" name="Front. Microbiol.">
        <title>High frequency of phylogenetically diverse reductive dehalogenase-homologous genes in deep subseafloor sedimentary metagenomes.</title>
        <authorList>
            <person name="Kawai M."/>
            <person name="Futagami T."/>
            <person name="Toyoda A."/>
            <person name="Takaki Y."/>
            <person name="Nishi S."/>
            <person name="Hori S."/>
            <person name="Arai W."/>
            <person name="Tsubouchi T."/>
            <person name="Morono Y."/>
            <person name="Uchiyama I."/>
            <person name="Ito T."/>
            <person name="Fujiyama A."/>
            <person name="Inagaki F."/>
            <person name="Takami H."/>
        </authorList>
    </citation>
    <scope>NUCLEOTIDE SEQUENCE</scope>
    <source>
        <strain evidence="2">Expedition CK06-06</strain>
    </source>
</reference>
<dbReference type="SUPFAM" id="SSF52218">
    <property type="entry name" value="Flavoproteins"/>
    <property type="match status" value="1"/>
</dbReference>
<name>X1KC21_9ZZZZ</name>
<dbReference type="Pfam" id="PF00258">
    <property type="entry name" value="Flavodoxin_1"/>
    <property type="match status" value="1"/>
</dbReference>
<dbReference type="InterPro" id="IPR008254">
    <property type="entry name" value="Flavodoxin/NO_synth"/>
</dbReference>
<feature type="non-terminal residue" evidence="2">
    <location>
        <position position="87"/>
    </location>
</feature>
<dbReference type="EMBL" id="BARU01037412">
    <property type="protein sequence ID" value="GAH87759.1"/>
    <property type="molecule type" value="Genomic_DNA"/>
</dbReference>
<comment type="caution">
    <text evidence="2">The sequence shown here is derived from an EMBL/GenBank/DDBJ whole genome shotgun (WGS) entry which is preliminary data.</text>
</comment>
<gene>
    <name evidence="2" type="ORF">S03H2_58309</name>
</gene>
<dbReference type="InterPro" id="IPR029039">
    <property type="entry name" value="Flavoprotein-like_sf"/>
</dbReference>
<dbReference type="Gene3D" id="3.40.50.360">
    <property type="match status" value="1"/>
</dbReference>
<evidence type="ECO:0000313" key="2">
    <source>
        <dbReference type="EMBL" id="GAH87759.1"/>
    </source>
</evidence>
<accession>X1KC21</accession>
<evidence type="ECO:0000259" key="1">
    <source>
        <dbReference type="PROSITE" id="PS50902"/>
    </source>
</evidence>
<protein>
    <recommendedName>
        <fullName evidence="1">Flavodoxin-like domain-containing protein</fullName>
    </recommendedName>
</protein>
<organism evidence="2">
    <name type="scientific">marine sediment metagenome</name>
    <dbReference type="NCBI Taxonomy" id="412755"/>
    <lineage>
        <taxon>unclassified sequences</taxon>
        <taxon>metagenomes</taxon>
        <taxon>ecological metagenomes</taxon>
    </lineage>
</organism>
<feature type="domain" description="Flavodoxin-like" evidence="1">
    <location>
        <begin position="5"/>
        <end position="87"/>
    </location>
</feature>